<proteinExistence type="predicted"/>
<sequence>VMGHTSMRVTITDGLADFINIDYIGPDTDEWEPPWDGWESDSNVYDVDSEVPQNEWYHVERNITNDVDAAMKSDLRRPFDIFEPKFVTGITFFQGENDIENEFHIDAIAIGNEGTLDNLFVDYDEGEEGFI</sequence>
<comment type="caution">
    <text evidence="1">The sequence shown here is derived from an EMBL/GenBank/DDBJ whole genome shotgun (WGS) entry which is preliminary data.</text>
</comment>
<protein>
    <submittedName>
        <fullName evidence="1">Uncharacterized protein</fullName>
    </submittedName>
</protein>
<accession>A0A0F8YGL2</accession>
<evidence type="ECO:0000313" key="1">
    <source>
        <dbReference type="EMBL" id="KKK72830.1"/>
    </source>
</evidence>
<feature type="non-terminal residue" evidence="1">
    <location>
        <position position="1"/>
    </location>
</feature>
<dbReference type="EMBL" id="LAZR01057062">
    <property type="protein sequence ID" value="KKK72830.1"/>
    <property type="molecule type" value="Genomic_DNA"/>
</dbReference>
<organism evidence="1">
    <name type="scientific">marine sediment metagenome</name>
    <dbReference type="NCBI Taxonomy" id="412755"/>
    <lineage>
        <taxon>unclassified sequences</taxon>
        <taxon>metagenomes</taxon>
        <taxon>ecological metagenomes</taxon>
    </lineage>
</organism>
<name>A0A0F8YGL2_9ZZZZ</name>
<gene>
    <name evidence="1" type="ORF">LCGC14_2899930</name>
</gene>
<reference evidence="1" key="1">
    <citation type="journal article" date="2015" name="Nature">
        <title>Complex archaea that bridge the gap between prokaryotes and eukaryotes.</title>
        <authorList>
            <person name="Spang A."/>
            <person name="Saw J.H."/>
            <person name="Jorgensen S.L."/>
            <person name="Zaremba-Niedzwiedzka K."/>
            <person name="Martijn J."/>
            <person name="Lind A.E."/>
            <person name="van Eijk R."/>
            <person name="Schleper C."/>
            <person name="Guy L."/>
            <person name="Ettema T.J."/>
        </authorList>
    </citation>
    <scope>NUCLEOTIDE SEQUENCE</scope>
</reference>
<dbReference type="AlphaFoldDB" id="A0A0F8YGL2"/>